<feature type="transmembrane region" description="Helical" evidence="7">
    <location>
        <begin position="230"/>
        <end position="252"/>
    </location>
</feature>
<feature type="region of interest" description="Disordered" evidence="6">
    <location>
        <begin position="512"/>
        <end position="609"/>
    </location>
</feature>
<sequence length="609" mass="67009">MYLESSEGTLEPYGSFSWAHQVQIWHAANATRSDVLFEWWVPDWLPQVFDDGDGAFHRVTLEQPTQVCTRNRVNNEDRCSADHLVRVGKPEGSCDYEANVLKKVISASLKESTYSVPVAGRSGAYDLVKSVSVSDLAMLDILKAWRGIGVDTWGYDPREVVCSWVADNFDELRRHIPDGYPRVFSRGSQYQKPYLVAAKIMGSLATSTVFMTATLVFHFRTRRVMRYAQVNFLGLILFGFLLVSIAAITYAAEPSKASCITRHWMTMLGFTFGMVPLVVKVHALNKIMRISRKMKKVQLDQRKLYATVGFVVLLVTSYLVAWTVVDPPSPRVEKLLSEENGYIVHLSRECASDLPTWHIVAMCWQIILLVCATVLAFQARDVRQEFNESKSLAIMDYSHFLFAIFRAIVFFMAGSTPPDVVACTMSFLLSFDSLFAVSIYFGPKIMTVVRKPHESSSTIERGSSIMGISLGILGGSSGLSQSRTPSTAPPILLTSAGRAGVICRFCGQSQASGISGGQKTTGNSFASSKYNSSRGSSRNCGVSSVGSNSDASGGPRELPLESEEALSKGAAPSGDARHQRKVMFRDDTVGEDDSVLEGRHGPSRKHTTA</sequence>
<dbReference type="GO" id="GO:0004930">
    <property type="term" value="F:G protein-coupled receptor activity"/>
    <property type="evidence" value="ECO:0007669"/>
    <property type="project" value="InterPro"/>
</dbReference>
<feature type="transmembrane region" description="Helical" evidence="7">
    <location>
        <begin position="397"/>
        <end position="414"/>
    </location>
</feature>
<protein>
    <recommendedName>
        <fullName evidence="8">G-protein coupled receptors family 3 profile domain-containing protein</fullName>
    </recommendedName>
</protein>
<evidence type="ECO:0000256" key="2">
    <source>
        <dbReference type="ARBA" id="ARBA00022692"/>
    </source>
</evidence>
<dbReference type="InterPro" id="IPR050726">
    <property type="entry name" value="mGluR"/>
</dbReference>
<evidence type="ECO:0000256" key="5">
    <source>
        <dbReference type="ARBA" id="ARBA00023180"/>
    </source>
</evidence>
<feature type="transmembrane region" description="Helical" evidence="7">
    <location>
        <begin position="356"/>
        <end position="377"/>
    </location>
</feature>
<evidence type="ECO:0000256" key="3">
    <source>
        <dbReference type="ARBA" id="ARBA00022989"/>
    </source>
</evidence>
<keyword evidence="3 7" id="KW-1133">Transmembrane helix</keyword>
<feature type="transmembrane region" description="Helical" evidence="7">
    <location>
        <begin position="194"/>
        <end position="218"/>
    </location>
</feature>
<feature type="transmembrane region" description="Helical" evidence="7">
    <location>
        <begin position="304"/>
        <end position="325"/>
    </location>
</feature>
<organism evidence="9">
    <name type="scientific">Odontella aurita</name>
    <dbReference type="NCBI Taxonomy" id="265563"/>
    <lineage>
        <taxon>Eukaryota</taxon>
        <taxon>Sar</taxon>
        <taxon>Stramenopiles</taxon>
        <taxon>Ochrophyta</taxon>
        <taxon>Bacillariophyta</taxon>
        <taxon>Mediophyceae</taxon>
        <taxon>Biddulphiophycidae</taxon>
        <taxon>Eupodiscales</taxon>
        <taxon>Odontellaceae</taxon>
        <taxon>Odontella</taxon>
    </lineage>
</organism>
<feature type="transmembrane region" description="Helical" evidence="7">
    <location>
        <begin position="420"/>
        <end position="441"/>
    </location>
</feature>
<dbReference type="GO" id="GO:0016020">
    <property type="term" value="C:membrane"/>
    <property type="evidence" value="ECO:0007669"/>
    <property type="project" value="UniProtKB-SubCell"/>
</dbReference>
<evidence type="ECO:0000259" key="8">
    <source>
        <dbReference type="PROSITE" id="PS50259"/>
    </source>
</evidence>
<keyword evidence="4 7" id="KW-0472">Membrane</keyword>
<gene>
    <name evidence="9" type="ORF">OAUR00152_LOCUS10261</name>
</gene>
<evidence type="ECO:0000256" key="7">
    <source>
        <dbReference type="SAM" id="Phobius"/>
    </source>
</evidence>
<dbReference type="InterPro" id="IPR017978">
    <property type="entry name" value="GPCR_3_C"/>
</dbReference>
<comment type="subcellular location">
    <subcellularLocation>
        <location evidence="1">Membrane</location>
        <topology evidence="1">Multi-pass membrane protein</topology>
    </subcellularLocation>
</comment>
<evidence type="ECO:0000256" key="4">
    <source>
        <dbReference type="ARBA" id="ARBA00023136"/>
    </source>
</evidence>
<dbReference type="EMBL" id="HBKQ01015045">
    <property type="protein sequence ID" value="CAE2226173.1"/>
    <property type="molecule type" value="Transcribed_RNA"/>
</dbReference>
<dbReference type="PROSITE" id="PS50259">
    <property type="entry name" value="G_PROTEIN_RECEP_F3_4"/>
    <property type="match status" value="1"/>
</dbReference>
<keyword evidence="2 7" id="KW-0812">Transmembrane</keyword>
<dbReference type="AlphaFoldDB" id="A0A7S4IDH7"/>
<reference evidence="9" key="1">
    <citation type="submission" date="2021-01" db="EMBL/GenBank/DDBJ databases">
        <authorList>
            <person name="Corre E."/>
            <person name="Pelletier E."/>
            <person name="Niang G."/>
            <person name="Scheremetjew M."/>
            <person name="Finn R."/>
            <person name="Kale V."/>
            <person name="Holt S."/>
            <person name="Cochrane G."/>
            <person name="Meng A."/>
            <person name="Brown T."/>
            <person name="Cohen L."/>
        </authorList>
    </citation>
    <scope>NUCLEOTIDE SEQUENCE</scope>
    <source>
        <strain evidence="9">Isolate 1302-5</strain>
    </source>
</reference>
<evidence type="ECO:0000256" key="6">
    <source>
        <dbReference type="SAM" id="MobiDB-lite"/>
    </source>
</evidence>
<name>A0A7S4IDH7_9STRA</name>
<dbReference type="Pfam" id="PF00003">
    <property type="entry name" value="7tm_3"/>
    <property type="match status" value="1"/>
</dbReference>
<evidence type="ECO:0000256" key="1">
    <source>
        <dbReference type="ARBA" id="ARBA00004141"/>
    </source>
</evidence>
<dbReference type="PANTHER" id="PTHR24060">
    <property type="entry name" value="METABOTROPIC GLUTAMATE RECEPTOR"/>
    <property type="match status" value="1"/>
</dbReference>
<feature type="transmembrane region" description="Helical" evidence="7">
    <location>
        <begin position="264"/>
        <end position="283"/>
    </location>
</feature>
<keyword evidence="5" id="KW-0325">Glycoprotein</keyword>
<accession>A0A7S4IDH7</accession>
<feature type="compositionally biased region" description="Low complexity" evidence="6">
    <location>
        <begin position="527"/>
        <end position="539"/>
    </location>
</feature>
<proteinExistence type="predicted"/>
<evidence type="ECO:0000313" key="9">
    <source>
        <dbReference type="EMBL" id="CAE2226173.1"/>
    </source>
</evidence>
<dbReference type="PRINTS" id="PR01176">
    <property type="entry name" value="GABABRECEPTR"/>
</dbReference>
<feature type="compositionally biased region" description="Polar residues" evidence="6">
    <location>
        <begin position="540"/>
        <end position="551"/>
    </location>
</feature>
<feature type="domain" description="G-protein coupled receptors family 3 profile" evidence="8">
    <location>
        <begin position="235"/>
        <end position="464"/>
    </location>
</feature>